<dbReference type="Pfam" id="PF00919">
    <property type="entry name" value="UPF0004"/>
    <property type="match status" value="1"/>
</dbReference>
<keyword evidence="4 8" id="KW-0949">S-adenosyl-L-methionine</keyword>
<dbReference type="SUPFAM" id="SSF102114">
    <property type="entry name" value="Radical SAM enzymes"/>
    <property type="match status" value="1"/>
</dbReference>
<evidence type="ECO:0000313" key="13">
    <source>
        <dbReference type="Proteomes" id="UP000610760"/>
    </source>
</evidence>
<evidence type="ECO:0000256" key="3">
    <source>
        <dbReference type="ARBA" id="ARBA00022679"/>
    </source>
</evidence>
<dbReference type="Pfam" id="PF18693">
    <property type="entry name" value="TRAM_2"/>
    <property type="match status" value="1"/>
</dbReference>
<comment type="function">
    <text evidence="8">Catalyzes the methylthiolation of an aspartic acid residue of ribosomal protein uS12.</text>
</comment>
<dbReference type="InterPro" id="IPR005839">
    <property type="entry name" value="Methylthiotransferase"/>
</dbReference>
<feature type="domain" description="Radical SAM core" evidence="11">
    <location>
        <begin position="141"/>
        <end position="371"/>
    </location>
</feature>
<dbReference type="PROSITE" id="PS01278">
    <property type="entry name" value="MTTASE_RADICAL"/>
    <property type="match status" value="1"/>
</dbReference>
<dbReference type="GO" id="GO:0035600">
    <property type="term" value="P:tRNA methylthiolation"/>
    <property type="evidence" value="ECO:0007669"/>
    <property type="project" value="UniProtKB-ARBA"/>
</dbReference>
<dbReference type="RefSeq" id="WP_249293414.1">
    <property type="nucleotide sequence ID" value="NZ_JACRSV010000001.1"/>
</dbReference>
<proteinExistence type="inferred from homology"/>
<dbReference type="FunFam" id="3.80.30.20:FF:000001">
    <property type="entry name" value="tRNA-2-methylthio-N(6)-dimethylallyladenosine synthase 2"/>
    <property type="match status" value="1"/>
</dbReference>
<dbReference type="Gene3D" id="2.40.50.140">
    <property type="entry name" value="Nucleic acid-binding proteins"/>
    <property type="match status" value="1"/>
</dbReference>
<evidence type="ECO:0000256" key="2">
    <source>
        <dbReference type="ARBA" id="ARBA00022490"/>
    </source>
</evidence>
<feature type="domain" description="TRAM" evidence="9">
    <location>
        <begin position="374"/>
        <end position="442"/>
    </location>
</feature>
<protein>
    <recommendedName>
        <fullName evidence="8">Ribosomal protein uS12 methylthiotransferase RimO</fullName>
        <shortName evidence="8">uS12 MTTase</shortName>
        <shortName evidence="8">uS12 methylthiotransferase</shortName>
        <ecNumber evidence="8">2.8.4.4</ecNumber>
    </recommendedName>
    <alternativeName>
        <fullName evidence="8">Ribosomal protein uS12 (aspartate-C(3))-methylthiotransferase</fullName>
    </alternativeName>
    <alternativeName>
        <fullName evidence="8">Ribosome maturation factor RimO</fullName>
    </alternativeName>
</protein>
<keyword evidence="12" id="KW-0687">Ribonucleoprotein</keyword>
<evidence type="ECO:0000256" key="6">
    <source>
        <dbReference type="ARBA" id="ARBA00023004"/>
    </source>
</evidence>
<dbReference type="GO" id="GO:0046872">
    <property type="term" value="F:metal ion binding"/>
    <property type="evidence" value="ECO:0007669"/>
    <property type="project" value="UniProtKB-KW"/>
</dbReference>
<dbReference type="PROSITE" id="PS51918">
    <property type="entry name" value="RADICAL_SAM"/>
    <property type="match status" value="1"/>
</dbReference>
<dbReference type="InterPro" id="IPR007197">
    <property type="entry name" value="rSAM"/>
</dbReference>
<dbReference type="PROSITE" id="PS50926">
    <property type="entry name" value="TRAM"/>
    <property type="match status" value="1"/>
</dbReference>
<dbReference type="GO" id="GO:0103039">
    <property type="term" value="F:protein methylthiotransferase activity"/>
    <property type="evidence" value="ECO:0007669"/>
    <property type="project" value="UniProtKB-EC"/>
</dbReference>
<evidence type="ECO:0000259" key="9">
    <source>
        <dbReference type="PROSITE" id="PS50926"/>
    </source>
</evidence>
<dbReference type="PANTHER" id="PTHR43837:SF1">
    <property type="entry name" value="RIBOSOMAL PROTEIN US12 METHYLTHIOTRANSFERASE RIMO"/>
    <property type="match status" value="1"/>
</dbReference>
<keyword evidence="2 8" id="KW-0963">Cytoplasm</keyword>
<dbReference type="EMBL" id="JACRSV010000001">
    <property type="protein sequence ID" value="MBC8558523.1"/>
    <property type="molecule type" value="Genomic_DNA"/>
</dbReference>
<evidence type="ECO:0000313" key="12">
    <source>
        <dbReference type="EMBL" id="MBC8558523.1"/>
    </source>
</evidence>
<dbReference type="SFLD" id="SFLDG01061">
    <property type="entry name" value="methylthiotransferase"/>
    <property type="match status" value="1"/>
</dbReference>
<keyword evidence="5 8" id="KW-0479">Metal-binding</keyword>
<dbReference type="HAMAP" id="MF_01865">
    <property type="entry name" value="MTTase_RimO"/>
    <property type="match status" value="1"/>
</dbReference>
<dbReference type="Gene3D" id="3.40.50.12160">
    <property type="entry name" value="Methylthiotransferase, N-terminal domain"/>
    <property type="match status" value="1"/>
</dbReference>
<organism evidence="12 13">
    <name type="scientific">Fumia xinanensis</name>
    <dbReference type="NCBI Taxonomy" id="2763659"/>
    <lineage>
        <taxon>Bacteria</taxon>
        <taxon>Bacillati</taxon>
        <taxon>Bacillota</taxon>
        <taxon>Clostridia</taxon>
        <taxon>Eubacteriales</taxon>
        <taxon>Oscillospiraceae</taxon>
        <taxon>Fumia</taxon>
    </lineage>
</organism>
<comment type="similarity">
    <text evidence="8">Belongs to the methylthiotransferase family. RimO subfamily.</text>
</comment>
<gene>
    <name evidence="8 12" type="primary">rimO</name>
    <name evidence="12" type="ORF">H8710_00435</name>
</gene>
<dbReference type="InterPro" id="IPR038135">
    <property type="entry name" value="Methylthiotransferase_N_sf"/>
</dbReference>
<feature type="binding site" evidence="8">
    <location>
        <position position="12"/>
    </location>
    <ligand>
        <name>[4Fe-4S] cluster</name>
        <dbReference type="ChEBI" id="CHEBI:49883"/>
        <label>1</label>
    </ligand>
</feature>
<dbReference type="InterPro" id="IPR012340">
    <property type="entry name" value="NA-bd_OB-fold"/>
</dbReference>
<dbReference type="GO" id="GO:0005840">
    <property type="term" value="C:ribosome"/>
    <property type="evidence" value="ECO:0007669"/>
    <property type="project" value="UniProtKB-KW"/>
</dbReference>
<name>A0A926I1I5_9FIRM</name>
<keyword evidence="3 8" id="KW-0808">Transferase</keyword>
<dbReference type="Pfam" id="PF04055">
    <property type="entry name" value="Radical_SAM"/>
    <property type="match status" value="1"/>
</dbReference>
<evidence type="ECO:0000256" key="1">
    <source>
        <dbReference type="ARBA" id="ARBA00022485"/>
    </source>
</evidence>
<keyword evidence="1 8" id="KW-0004">4Fe-4S</keyword>
<reference evidence="12" key="1">
    <citation type="submission" date="2020-08" db="EMBL/GenBank/DDBJ databases">
        <title>Genome public.</title>
        <authorList>
            <person name="Liu C."/>
            <person name="Sun Q."/>
        </authorList>
    </citation>
    <scope>NUCLEOTIDE SEQUENCE</scope>
    <source>
        <strain evidence="12">NSJ-33</strain>
    </source>
</reference>
<dbReference type="InterPro" id="IPR023404">
    <property type="entry name" value="rSAM_horseshoe"/>
</dbReference>
<evidence type="ECO:0000256" key="4">
    <source>
        <dbReference type="ARBA" id="ARBA00022691"/>
    </source>
</evidence>
<dbReference type="NCBIfam" id="TIGR00089">
    <property type="entry name" value="MiaB/RimO family radical SAM methylthiotransferase"/>
    <property type="match status" value="1"/>
</dbReference>
<keyword evidence="6 8" id="KW-0408">Iron</keyword>
<dbReference type="InterPro" id="IPR013848">
    <property type="entry name" value="Methylthiotransferase_N"/>
</dbReference>
<dbReference type="PANTHER" id="PTHR43837">
    <property type="entry name" value="RIBOSOMAL PROTEIN S12 METHYLTHIOTRANSFERASE RIMO"/>
    <property type="match status" value="1"/>
</dbReference>
<dbReference type="NCBIfam" id="TIGR01125">
    <property type="entry name" value="30S ribosomal protein S12 methylthiotransferase RimO"/>
    <property type="match status" value="1"/>
</dbReference>
<feature type="binding site" evidence="8">
    <location>
        <position position="159"/>
    </location>
    <ligand>
        <name>[4Fe-4S] cluster</name>
        <dbReference type="ChEBI" id="CHEBI:49883"/>
        <label>2</label>
        <note>4Fe-4S-S-AdoMet</note>
    </ligand>
</feature>
<feature type="binding site" evidence="8">
    <location>
        <position position="155"/>
    </location>
    <ligand>
        <name>[4Fe-4S] cluster</name>
        <dbReference type="ChEBI" id="CHEBI:49883"/>
        <label>2</label>
        <note>4Fe-4S-S-AdoMet</note>
    </ligand>
</feature>
<dbReference type="SFLD" id="SFLDG01082">
    <property type="entry name" value="B12-binding_domain_containing"/>
    <property type="match status" value="1"/>
</dbReference>
<dbReference type="InterPro" id="IPR002792">
    <property type="entry name" value="TRAM_dom"/>
</dbReference>
<dbReference type="GO" id="GO:0005829">
    <property type="term" value="C:cytosol"/>
    <property type="evidence" value="ECO:0007669"/>
    <property type="project" value="TreeGrafter"/>
</dbReference>
<keyword evidence="12" id="KW-0689">Ribosomal protein</keyword>
<feature type="binding site" evidence="8">
    <location>
        <position position="82"/>
    </location>
    <ligand>
        <name>[4Fe-4S] cluster</name>
        <dbReference type="ChEBI" id="CHEBI:49883"/>
        <label>1</label>
    </ligand>
</feature>
<dbReference type="SFLD" id="SFLDS00029">
    <property type="entry name" value="Radical_SAM"/>
    <property type="match status" value="1"/>
</dbReference>
<dbReference type="GO" id="GO:0051539">
    <property type="term" value="F:4 iron, 4 sulfur cluster binding"/>
    <property type="evidence" value="ECO:0007669"/>
    <property type="project" value="UniProtKB-UniRule"/>
</dbReference>
<feature type="binding site" evidence="8">
    <location>
        <position position="48"/>
    </location>
    <ligand>
        <name>[4Fe-4S] cluster</name>
        <dbReference type="ChEBI" id="CHEBI:49883"/>
        <label>1</label>
    </ligand>
</feature>
<evidence type="ECO:0000256" key="8">
    <source>
        <dbReference type="HAMAP-Rule" id="MF_01865"/>
    </source>
</evidence>
<dbReference type="GO" id="GO:0035599">
    <property type="term" value="F:aspartic acid methylthiotransferase activity"/>
    <property type="evidence" value="ECO:0007669"/>
    <property type="project" value="TreeGrafter"/>
</dbReference>
<keyword evidence="13" id="KW-1185">Reference proteome</keyword>
<dbReference type="InterPro" id="IPR020612">
    <property type="entry name" value="Methylthiotransferase_CS"/>
</dbReference>
<dbReference type="SMART" id="SM00729">
    <property type="entry name" value="Elp3"/>
    <property type="match status" value="1"/>
</dbReference>
<dbReference type="Gene3D" id="3.80.30.20">
    <property type="entry name" value="tm_1862 like domain"/>
    <property type="match status" value="1"/>
</dbReference>
<comment type="caution">
    <text evidence="12">The sequence shown here is derived from an EMBL/GenBank/DDBJ whole genome shotgun (WGS) entry which is preliminary data.</text>
</comment>
<dbReference type="Proteomes" id="UP000610760">
    <property type="component" value="Unassembled WGS sequence"/>
</dbReference>
<keyword evidence="7 8" id="KW-0411">Iron-sulfur</keyword>
<feature type="domain" description="MTTase N-terminal" evidence="10">
    <location>
        <begin position="3"/>
        <end position="119"/>
    </location>
</feature>
<evidence type="ECO:0000259" key="11">
    <source>
        <dbReference type="PROSITE" id="PS51918"/>
    </source>
</evidence>
<evidence type="ECO:0000256" key="7">
    <source>
        <dbReference type="ARBA" id="ARBA00023014"/>
    </source>
</evidence>
<feature type="binding site" evidence="8">
    <location>
        <position position="162"/>
    </location>
    <ligand>
        <name>[4Fe-4S] cluster</name>
        <dbReference type="ChEBI" id="CHEBI:49883"/>
        <label>2</label>
        <note>4Fe-4S-S-AdoMet</note>
    </ligand>
</feature>
<dbReference type="AlphaFoldDB" id="A0A926I1I5"/>
<comment type="catalytic activity">
    <reaction evidence="8">
        <text>L-aspartate(89)-[ribosomal protein uS12]-hydrogen + (sulfur carrier)-SH + AH2 + 2 S-adenosyl-L-methionine = 3-methylsulfanyl-L-aspartate(89)-[ribosomal protein uS12]-hydrogen + (sulfur carrier)-H + 5'-deoxyadenosine + L-methionine + A + S-adenosyl-L-homocysteine + 2 H(+)</text>
        <dbReference type="Rhea" id="RHEA:37087"/>
        <dbReference type="Rhea" id="RHEA-COMP:10460"/>
        <dbReference type="Rhea" id="RHEA-COMP:10461"/>
        <dbReference type="Rhea" id="RHEA-COMP:14737"/>
        <dbReference type="Rhea" id="RHEA-COMP:14739"/>
        <dbReference type="ChEBI" id="CHEBI:13193"/>
        <dbReference type="ChEBI" id="CHEBI:15378"/>
        <dbReference type="ChEBI" id="CHEBI:17319"/>
        <dbReference type="ChEBI" id="CHEBI:17499"/>
        <dbReference type="ChEBI" id="CHEBI:29917"/>
        <dbReference type="ChEBI" id="CHEBI:29961"/>
        <dbReference type="ChEBI" id="CHEBI:57844"/>
        <dbReference type="ChEBI" id="CHEBI:57856"/>
        <dbReference type="ChEBI" id="CHEBI:59789"/>
        <dbReference type="ChEBI" id="CHEBI:64428"/>
        <dbReference type="ChEBI" id="CHEBI:73599"/>
        <dbReference type="EC" id="2.8.4.4"/>
    </reaction>
</comment>
<comment type="cofactor">
    <cofactor evidence="8">
        <name>[4Fe-4S] cluster</name>
        <dbReference type="ChEBI" id="CHEBI:49883"/>
    </cofactor>
    <text evidence="8">Binds 2 [4Fe-4S] clusters. One cluster is coordinated with 3 cysteines and an exchangeable S-adenosyl-L-methionine.</text>
</comment>
<dbReference type="InterPro" id="IPR005840">
    <property type="entry name" value="Ribosomal_uS12_MeSTrfase_RimO"/>
</dbReference>
<accession>A0A926I1I5</accession>
<evidence type="ECO:0000259" key="10">
    <source>
        <dbReference type="PROSITE" id="PS51449"/>
    </source>
</evidence>
<dbReference type="GO" id="GO:0140101">
    <property type="term" value="F:catalytic activity, acting on a tRNA"/>
    <property type="evidence" value="ECO:0007669"/>
    <property type="project" value="UniProtKB-ARBA"/>
</dbReference>
<dbReference type="PROSITE" id="PS51449">
    <property type="entry name" value="MTTASE_N"/>
    <property type="match status" value="1"/>
</dbReference>
<sequence length="443" mass="50014">MPIKVGMVSLGCPKNQVDAELLLHKIKQDGYVLEPDSGNCDVVIINTCGFIESAKQEAIENILEFITLKKEGTIKKIIVTGCLAERYRDEIAEEMPEVDAIIGIGGNDKIVDAIKGVMRDEKVYLYGEKTDLPLEGDRVLTTLPFYAYLKIAEGCDNCCSYCAIPSIRGRFRSRPMESIVKEAEVLAARGVKELIVVAQDTTRYGQDLYGEYKLHELLQKLAQIDGFRWIRVLYAYPERITDELLDVMASEEKIAKYIDIPIQHCNKEILREMNRPGDRESIERLISKVREKVPGITVRTTLIAGFPGETEEQFEELCQFVKDMRFDRLGCFAYSPEEGTPAAEMEDQLDEQLKIHRAEIVTEEQMNIMAQQNEKKVGQVVTVVTEGFDRFGECYFGRSEADAPDIDGKIFFTSEKKLSVGDFVKVALEDTLDLDLIGSVVED</sequence>
<dbReference type="CDD" id="cd01335">
    <property type="entry name" value="Radical_SAM"/>
    <property type="match status" value="1"/>
</dbReference>
<dbReference type="InterPro" id="IPR058240">
    <property type="entry name" value="rSAM_sf"/>
</dbReference>
<evidence type="ECO:0000256" key="5">
    <source>
        <dbReference type="ARBA" id="ARBA00022723"/>
    </source>
</evidence>
<dbReference type="SFLD" id="SFLDF00274">
    <property type="entry name" value="ribosomal_protein_S12_methylth"/>
    <property type="match status" value="1"/>
</dbReference>
<dbReference type="InterPro" id="IPR006638">
    <property type="entry name" value="Elp3/MiaA/NifB-like_rSAM"/>
</dbReference>
<comment type="subcellular location">
    <subcellularLocation>
        <location evidence="8">Cytoplasm</location>
    </subcellularLocation>
</comment>
<dbReference type="EC" id="2.8.4.4" evidence="8"/>